<dbReference type="Gene3D" id="1.20.1280.50">
    <property type="match status" value="1"/>
</dbReference>
<proteinExistence type="predicted"/>
<evidence type="ECO:0000313" key="2">
    <source>
        <dbReference type="EMBL" id="CAH2069934.1"/>
    </source>
</evidence>
<evidence type="ECO:0000313" key="3">
    <source>
        <dbReference type="Proteomes" id="UP000836841"/>
    </source>
</evidence>
<dbReference type="AlphaFoldDB" id="A0AAU9SQN5"/>
<dbReference type="EMBL" id="OU466862">
    <property type="protein sequence ID" value="CAH2069934.1"/>
    <property type="molecule type" value="Genomic_DNA"/>
</dbReference>
<sequence>MNSKKMKPSSEPDRISTLPHAVLVLIISFLPFKDCIATSILSERWRYLYLHTMNVAFKESEFLNGMYSDRAARVSFASYMSEFVSRFEGEIINTFEIHLCNPVGLVACIQHLIRFAASKQVKKLVLDFSDPSWRSTDVASELDVAIKLPACVYRLKTLESLYIYGCAFDPSRFTNPERLRRLYIGWISLQKLESLLSKCRLLKTLSIRYCWDLDIETLAGRIEELVIEYCDFPRMACSFVLPILDIFKYSGYIMCLDFERVNKMVHDVEFDFGVEPEYDEPDAATKAQGEIVAKLLSDFRSATIITVCPYTLQVIQDNPEFMLRGVEVEHLVLKTKLHPKELMVWSLLRDLSYRGIDPRTHWHQNISYRCLNRTVTTVQLLNFTGGFHQMEVLSYLVKTRPWRVHVITAVDLCVAKGLREDQMRVARAGAAMLRRINKQVVVEVHNDCDCLSVFNGGFRPI</sequence>
<dbReference type="Pfam" id="PF00646">
    <property type="entry name" value="F-box"/>
    <property type="match status" value="1"/>
</dbReference>
<feature type="non-terminal residue" evidence="2">
    <location>
        <position position="1"/>
    </location>
</feature>
<dbReference type="PANTHER" id="PTHR31639">
    <property type="entry name" value="F-BOX PROTEIN-LIKE"/>
    <property type="match status" value="1"/>
</dbReference>
<gene>
    <name evidence="2" type="ORF">TAV2_LOCUS19822</name>
</gene>
<dbReference type="PROSITE" id="PS50181">
    <property type="entry name" value="FBOX"/>
    <property type="match status" value="1"/>
</dbReference>
<dbReference type="InterPro" id="IPR053781">
    <property type="entry name" value="F-box_AtFBL13-like"/>
</dbReference>
<dbReference type="Proteomes" id="UP000836841">
    <property type="component" value="Chromosome 6"/>
</dbReference>
<dbReference type="Gene3D" id="3.80.10.10">
    <property type="entry name" value="Ribonuclease Inhibitor"/>
    <property type="match status" value="1"/>
</dbReference>
<dbReference type="CDD" id="cd22160">
    <property type="entry name" value="F-box_AtFBL13-like"/>
    <property type="match status" value="1"/>
</dbReference>
<dbReference type="InterPro" id="IPR001810">
    <property type="entry name" value="F-box_dom"/>
</dbReference>
<feature type="domain" description="F-box" evidence="1">
    <location>
        <begin position="12"/>
        <end position="60"/>
    </location>
</feature>
<protein>
    <recommendedName>
        <fullName evidence="1">F-box domain-containing protein</fullName>
    </recommendedName>
</protein>
<organism evidence="2 3">
    <name type="scientific">Thlaspi arvense</name>
    <name type="common">Field penny-cress</name>
    <dbReference type="NCBI Taxonomy" id="13288"/>
    <lineage>
        <taxon>Eukaryota</taxon>
        <taxon>Viridiplantae</taxon>
        <taxon>Streptophyta</taxon>
        <taxon>Embryophyta</taxon>
        <taxon>Tracheophyta</taxon>
        <taxon>Spermatophyta</taxon>
        <taxon>Magnoliopsida</taxon>
        <taxon>eudicotyledons</taxon>
        <taxon>Gunneridae</taxon>
        <taxon>Pentapetalae</taxon>
        <taxon>rosids</taxon>
        <taxon>malvids</taxon>
        <taxon>Brassicales</taxon>
        <taxon>Brassicaceae</taxon>
        <taxon>Thlaspideae</taxon>
        <taxon>Thlaspi</taxon>
    </lineage>
</organism>
<dbReference type="InterPro" id="IPR032675">
    <property type="entry name" value="LRR_dom_sf"/>
</dbReference>
<evidence type="ECO:0000259" key="1">
    <source>
        <dbReference type="PROSITE" id="PS50181"/>
    </source>
</evidence>
<name>A0AAU9SQN5_THLAR</name>
<dbReference type="SUPFAM" id="SSF52047">
    <property type="entry name" value="RNI-like"/>
    <property type="match status" value="1"/>
</dbReference>
<dbReference type="SUPFAM" id="SSF81383">
    <property type="entry name" value="F-box domain"/>
    <property type="match status" value="1"/>
</dbReference>
<dbReference type="Pfam" id="PF24758">
    <property type="entry name" value="LRR_At5g56370"/>
    <property type="match status" value="1"/>
</dbReference>
<dbReference type="InterPro" id="IPR055411">
    <property type="entry name" value="LRR_FXL15/At3g58940/PEG3-like"/>
</dbReference>
<keyword evidence="3" id="KW-1185">Reference proteome</keyword>
<dbReference type="InterPro" id="IPR036047">
    <property type="entry name" value="F-box-like_dom_sf"/>
</dbReference>
<accession>A0AAU9SQN5</accession>
<dbReference type="PANTHER" id="PTHR31639:SF300">
    <property type="entry name" value="F-BOX_LRR-REPEAT PROTEIN 13-LIKE"/>
    <property type="match status" value="1"/>
</dbReference>
<reference evidence="2 3" key="1">
    <citation type="submission" date="2022-03" db="EMBL/GenBank/DDBJ databases">
        <authorList>
            <person name="Nunn A."/>
            <person name="Chopra R."/>
            <person name="Nunn A."/>
            <person name="Contreras Garrido A."/>
        </authorList>
    </citation>
    <scope>NUCLEOTIDE SEQUENCE [LARGE SCALE GENOMIC DNA]</scope>
</reference>